<protein>
    <submittedName>
        <fullName evidence="2">Uncharacterized protein</fullName>
    </submittedName>
</protein>
<evidence type="ECO:0000313" key="3">
    <source>
        <dbReference type="Proteomes" id="UP001224682"/>
    </source>
</evidence>
<keyword evidence="3" id="KW-1185">Reference proteome</keyword>
<comment type="caution">
    <text evidence="2">The sequence shown here is derived from an EMBL/GenBank/DDBJ whole genome shotgun (WGS) entry which is preliminary data.</text>
</comment>
<accession>A0ABU0B868</accession>
<keyword evidence="1" id="KW-0472">Membrane</keyword>
<dbReference type="EMBL" id="JAUSUI010000001">
    <property type="protein sequence ID" value="MDQ0301222.1"/>
    <property type="molecule type" value="Genomic_DNA"/>
</dbReference>
<reference evidence="2 3" key="1">
    <citation type="submission" date="2023-07" db="EMBL/GenBank/DDBJ databases">
        <title>Genomic Encyclopedia of Type Strains, Phase IV (KMG-IV): sequencing the most valuable type-strain genomes for metagenomic binning, comparative biology and taxonomic classification.</title>
        <authorList>
            <person name="Goeker M."/>
        </authorList>
    </citation>
    <scope>NUCLEOTIDE SEQUENCE [LARGE SCALE GENOMIC DNA]</scope>
    <source>
        <strain evidence="2 3">DSM 2457</strain>
    </source>
</reference>
<sequence length="36" mass="3894">MTPFAIDVTVLMVATYLVGCVGGCWLRRLLRGRGPA</sequence>
<organism evidence="2 3">
    <name type="scientific">Ancylobacter polymorphus</name>
    <dbReference type="NCBI Taxonomy" id="223390"/>
    <lineage>
        <taxon>Bacteria</taxon>
        <taxon>Pseudomonadati</taxon>
        <taxon>Pseudomonadota</taxon>
        <taxon>Alphaproteobacteria</taxon>
        <taxon>Hyphomicrobiales</taxon>
        <taxon>Xanthobacteraceae</taxon>
        <taxon>Ancylobacter</taxon>
    </lineage>
</organism>
<feature type="transmembrane region" description="Helical" evidence="1">
    <location>
        <begin position="6"/>
        <end position="26"/>
    </location>
</feature>
<keyword evidence="1" id="KW-0812">Transmembrane</keyword>
<dbReference type="Proteomes" id="UP001224682">
    <property type="component" value="Unassembled WGS sequence"/>
</dbReference>
<keyword evidence="1" id="KW-1133">Transmembrane helix</keyword>
<evidence type="ECO:0000256" key="1">
    <source>
        <dbReference type="SAM" id="Phobius"/>
    </source>
</evidence>
<gene>
    <name evidence="2" type="ORF">J2S75_000233</name>
</gene>
<proteinExistence type="predicted"/>
<evidence type="ECO:0000313" key="2">
    <source>
        <dbReference type="EMBL" id="MDQ0301222.1"/>
    </source>
</evidence>
<name>A0ABU0B868_9HYPH</name>